<reference evidence="5 6" key="1">
    <citation type="journal article" date="2021" name="Comput. Struct. Biotechnol. J.">
        <title>De novo genome assembly of the potent medicinal plant Rehmannia glutinosa using nanopore technology.</title>
        <authorList>
            <person name="Ma L."/>
            <person name="Dong C."/>
            <person name="Song C."/>
            <person name="Wang X."/>
            <person name="Zheng X."/>
            <person name="Niu Y."/>
            <person name="Chen S."/>
            <person name="Feng W."/>
        </authorList>
    </citation>
    <scope>NUCLEOTIDE SEQUENCE [LARGE SCALE GENOMIC DNA]</scope>
    <source>
        <strain evidence="5">DH-2019</strain>
    </source>
</reference>
<comment type="function">
    <text evidence="4">Metallothioneins have a high content of cysteine residues that bind various heavy metals.</text>
</comment>
<evidence type="ECO:0000313" key="6">
    <source>
        <dbReference type="Proteomes" id="UP001318860"/>
    </source>
</evidence>
<evidence type="ECO:0000256" key="4">
    <source>
        <dbReference type="RuleBase" id="RU369052"/>
    </source>
</evidence>
<dbReference type="Proteomes" id="UP001318860">
    <property type="component" value="Unassembled WGS sequence"/>
</dbReference>
<organism evidence="5 6">
    <name type="scientific">Rehmannia glutinosa</name>
    <name type="common">Chinese foxglove</name>
    <dbReference type="NCBI Taxonomy" id="99300"/>
    <lineage>
        <taxon>Eukaryota</taxon>
        <taxon>Viridiplantae</taxon>
        <taxon>Streptophyta</taxon>
        <taxon>Embryophyta</taxon>
        <taxon>Tracheophyta</taxon>
        <taxon>Spermatophyta</taxon>
        <taxon>Magnoliopsida</taxon>
        <taxon>eudicotyledons</taxon>
        <taxon>Gunneridae</taxon>
        <taxon>Pentapetalae</taxon>
        <taxon>asterids</taxon>
        <taxon>lamiids</taxon>
        <taxon>Lamiales</taxon>
        <taxon>Orobanchaceae</taxon>
        <taxon>Rehmannieae</taxon>
        <taxon>Rehmannia</taxon>
    </lineage>
</organism>
<evidence type="ECO:0000256" key="1">
    <source>
        <dbReference type="ARBA" id="ARBA00005802"/>
    </source>
</evidence>
<evidence type="ECO:0000256" key="2">
    <source>
        <dbReference type="ARBA" id="ARBA00022723"/>
    </source>
</evidence>
<keyword evidence="6" id="KW-1185">Reference proteome</keyword>
<comment type="similarity">
    <text evidence="1 4">Belongs to the metallothionein superfamily. Type 15 family.</text>
</comment>
<sequence>MSCCGGNCGCGSNCGCGNGCGGLIMVQDVPRFELLRDLLREQSLLRVPLRMAASVETTAPAIHAIASEYWAWPTVNWALKQR</sequence>
<keyword evidence="2 4" id="KW-0479">Metal-binding</keyword>
<proteinExistence type="inferred from homology"/>
<evidence type="ECO:0000256" key="3">
    <source>
        <dbReference type="ARBA" id="ARBA00022851"/>
    </source>
</evidence>
<name>A0ABR0WZ12_REHGL</name>
<keyword evidence="3 4" id="KW-0480">Metal-thiolate cluster</keyword>
<dbReference type="InterPro" id="IPR000347">
    <property type="entry name" value="Metalthion_15p"/>
</dbReference>
<gene>
    <name evidence="5" type="ORF">DH2020_015100</name>
</gene>
<accession>A0ABR0WZ12</accession>
<dbReference type="Pfam" id="PF01439">
    <property type="entry name" value="Metallothio_2"/>
    <property type="match status" value="1"/>
</dbReference>
<protein>
    <recommendedName>
        <fullName evidence="4">Metallothionein-like protein</fullName>
    </recommendedName>
</protein>
<dbReference type="EMBL" id="JABTTQ020000007">
    <property type="protein sequence ID" value="KAK6152465.1"/>
    <property type="molecule type" value="Genomic_DNA"/>
</dbReference>
<comment type="caution">
    <text evidence="5">The sequence shown here is derived from an EMBL/GenBank/DDBJ whole genome shotgun (WGS) entry which is preliminary data.</text>
</comment>
<evidence type="ECO:0000313" key="5">
    <source>
        <dbReference type="EMBL" id="KAK6152465.1"/>
    </source>
</evidence>